<proteinExistence type="predicted"/>
<evidence type="ECO:0000259" key="1">
    <source>
        <dbReference type="Pfam" id="PF04606"/>
    </source>
</evidence>
<reference evidence="2" key="2">
    <citation type="submission" date="2020-01" db="EMBL/GenBank/DDBJ databases">
        <authorList>
            <consortium name="NCBI Pathogen Detection Project"/>
        </authorList>
    </citation>
    <scope>NUCLEOTIDE SEQUENCE</scope>
    <source>
        <strain evidence="2">OLC2673_Aeromonas</strain>
    </source>
</reference>
<dbReference type="InterPro" id="IPR007684">
    <property type="entry name" value="Znf_Ogr/Delta"/>
</dbReference>
<dbReference type="EMBL" id="DACTUL010000009">
    <property type="protein sequence ID" value="HAT6343868.1"/>
    <property type="molecule type" value="Genomic_DNA"/>
</dbReference>
<organism evidence="2 3">
    <name type="scientific">Aeromonas hydrophila</name>
    <dbReference type="NCBI Taxonomy" id="644"/>
    <lineage>
        <taxon>Bacteria</taxon>
        <taxon>Pseudomonadati</taxon>
        <taxon>Pseudomonadota</taxon>
        <taxon>Gammaproteobacteria</taxon>
        <taxon>Aeromonadales</taxon>
        <taxon>Aeromonadaceae</taxon>
        <taxon>Aeromonas</taxon>
    </lineage>
</organism>
<evidence type="ECO:0000313" key="3">
    <source>
        <dbReference type="Proteomes" id="UP000859505"/>
    </source>
</evidence>
<reference evidence="2" key="1">
    <citation type="journal article" date="2018" name="Genome Biol.">
        <title>SKESA: strategic k-mer extension for scrupulous assemblies.</title>
        <authorList>
            <person name="Souvorov A."/>
            <person name="Agarwala R."/>
            <person name="Lipman D.J."/>
        </authorList>
    </citation>
    <scope>NUCLEOTIDE SEQUENCE</scope>
    <source>
        <strain evidence="2">OLC2673_Aeromonas</strain>
    </source>
</reference>
<sequence length="109" mass="12209">MSAQRVMCNQCGGRGRIQKTYRMSVEVASLYCQCMDPMCGHTWVSTLSFSHTLTPSAKQCGEMVASLSRGLSPEEHRKLHESVIERQKVLDAEAAIERQKPVVTVRRAL</sequence>
<name>A0AAD3YK02_AERHY</name>
<dbReference type="Proteomes" id="UP000859505">
    <property type="component" value="Unassembled WGS sequence"/>
</dbReference>
<comment type="caution">
    <text evidence="2">The sequence shown here is derived from an EMBL/GenBank/DDBJ whole genome shotgun (WGS) entry which is preliminary data.</text>
</comment>
<feature type="domain" description="Zinc finger Ogr/Delta-type" evidence="1">
    <location>
        <begin position="7"/>
        <end position="53"/>
    </location>
</feature>
<accession>A0AAD3YK02</accession>
<dbReference type="Pfam" id="PF04606">
    <property type="entry name" value="Ogr_Delta"/>
    <property type="match status" value="1"/>
</dbReference>
<gene>
    <name evidence="2" type="ORF">JAJ28_001583</name>
</gene>
<evidence type="ECO:0000313" key="2">
    <source>
        <dbReference type="EMBL" id="HAT6343868.1"/>
    </source>
</evidence>
<dbReference type="AlphaFoldDB" id="A0AAD3YK02"/>
<protein>
    <submittedName>
        <fullName evidence="2">Ogr/Delta-like zinc finger family protein</fullName>
    </submittedName>
</protein>